<dbReference type="eggNOG" id="ENOG502ZNZX">
    <property type="taxonomic scope" value="Bacteria"/>
</dbReference>
<name>A6G531_9BACT</name>
<sequence length="305" mass="33826">MIFVSGTKRSGTSMWMQVLAAAGVPILGRAFPRNWARTLREANPEGFYESLLRQGVYYRTNPHPTTGEYFLPDQVEGYAVKVFVPGVVRSERAYIRRLVANVRAWRDYAASMARLHALEDRAMAEAAARSAEAEPSPSEPVRFPPVFEWWMENFALVRDISLRRYPARLQAYDRVVDAPAQILGPALEWLGVPDIDAGLAAVRPELRTQVDSELALEAAPELPLEPRHARVFDELYAAIHDGAALDGALLSTLNQTNRELLPRLRQVQAKVAAYQVRVSRANPRRAEAVAGLPECSSGAGPLTDP</sequence>
<evidence type="ECO:0000313" key="1">
    <source>
        <dbReference type="EMBL" id="EDM78943.1"/>
    </source>
</evidence>
<comment type="caution">
    <text evidence="1">The sequence shown here is derived from an EMBL/GenBank/DDBJ whole genome shotgun (WGS) entry which is preliminary data.</text>
</comment>
<dbReference type="EMBL" id="ABCS01000024">
    <property type="protein sequence ID" value="EDM78943.1"/>
    <property type="molecule type" value="Genomic_DNA"/>
</dbReference>
<accession>A6G531</accession>
<gene>
    <name evidence="1" type="ORF">PPSIR1_06863</name>
</gene>
<evidence type="ECO:0000313" key="2">
    <source>
        <dbReference type="Proteomes" id="UP000005801"/>
    </source>
</evidence>
<organism evidence="1 2">
    <name type="scientific">Plesiocystis pacifica SIR-1</name>
    <dbReference type="NCBI Taxonomy" id="391625"/>
    <lineage>
        <taxon>Bacteria</taxon>
        <taxon>Pseudomonadati</taxon>
        <taxon>Myxococcota</taxon>
        <taxon>Polyangia</taxon>
        <taxon>Nannocystales</taxon>
        <taxon>Nannocystaceae</taxon>
        <taxon>Plesiocystis</taxon>
    </lineage>
</organism>
<dbReference type="Proteomes" id="UP000005801">
    <property type="component" value="Unassembled WGS sequence"/>
</dbReference>
<protein>
    <recommendedName>
        <fullName evidence="3">Sulfotransferase family protein</fullName>
    </recommendedName>
</protein>
<dbReference type="AlphaFoldDB" id="A6G531"/>
<dbReference type="STRING" id="391625.PPSIR1_06863"/>
<evidence type="ECO:0008006" key="3">
    <source>
        <dbReference type="Google" id="ProtNLM"/>
    </source>
</evidence>
<proteinExistence type="predicted"/>
<reference evidence="1 2" key="1">
    <citation type="submission" date="2007-06" db="EMBL/GenBank/DDBJ databases">
        <authorList>
            <person name="Shimkets L."/>
            <person name="Ferriera S."/>
            <person name="Johnson J."/>
            <person name="Kravitz S."/>
            <person name="Beeson K."/>
            <person name="Sutton G."/>
            <person name="Rogers Y.-H."/>
            <person name="Friedman R."/>
            <person name="Frazier M."/>
            <person name="Venter J.C."/>
        </authorList>
    </citation>
    <scope>NUCLEOTIDE SEQUENCE [LARGE SCALE GENOMIC DNA]</scope>
    <source>
        <strain evidence="1 2">SIR-1</strain>
    </source>
</reference>
<keyword evidence="2" id="KW-1185">Reference proteome</keyword>